<protein>
    <submittedName>
        <fullName evidence="1">Uncharacterized protein</fullName>
    </submittedName>
</protein>
<evidence type="ECO:0000313" key="1">
    <source>
        <dbReference type="EMBL" id="RPB26872.1"/>
    </source>
</evidence>
<dbReference type="Proteomes" id="UP000267821">
    <property type="component" value="Unassembled WGS sequence"/>
</dbReference>
<gene>
    <name evidence="1" type="ORF">L211DRAFT_659556</name>
</gene>
<dbReference type="AlphaFoldDB" id="A0A3N4M0F5"/>
<accession>A0A3N4M0F5</accession>
<dbReference type="InParanoid" id="A0A3N4M0F5"/>
<reference evidence="1 2" key="1">
    <citation type="journal article" date="2018" name="Nat. Ecol. Evol.">
        <title>Pezizomycetes genomes reveal the molecular basis of ectomycorrhizal truffle lifestyle.</title>
        <authorList>
            <person name="Murat C."/>
            <person name="Payen T."/>
            <person name="Noel B."/>
            <person name="Kuo A."/>
            <person name="Morin E."/>
            <person name="Chen J."/>
            <person name="Kohler A."/>
            <person name="Krizsan K."/>
            <person name="Balestrini R."/>
            <person name="Da Silva C."/>
            <person name="Montanini B."/>
            <person name="Hainaut M."/>
            <person name="Levati E."/>
            <person name="Barry K.W."/>
            <person name="Belfiori B."/>
            <person name="Cichocki N."/>
            <person name="Clum A."/>
            <person name="Dockter R.B."/>
            <person name="Fauchery L."/>
            <person name="Guy J."/>
            <person name="Iotti M."/>
            <person name="Le Tacon F."/>
            <person name="Lindquist E.A."/>
            <person name="Lipzen A."/>
            <person name="Malagnac F."/>
            <person name="Mello A."/>
            <person name="Molinier V."/>
            <person name="Miyauchi S."/>
            <person name="Poulain J."/>
            <person name="Riccioni C."/>
            <person name="Rubini A."/>
            <person name="Sitrit Y."/>
            <person name="Splivallo R."/>
            <person name="Traeger S."/>
            <person name="Wang M."/>
            <person name="Zifcakova L."/>
            <person name="Wipf D."/>
            <person name="Zambonelli A."/>
            <person name="Paolocci F."/>
            <person name="Nowrousian M."/>
            <person name="Ottonello S."/>
            <person name="Baldrian P."/>
            <person name="Spatafora J.W."/>
            <person name="Henrissat B."/>
            <person name="Nagy L.G."/>
            <person name="Aury J.M."/>
            <person name="Wincker P."/>
            <person name="Grigoriev I.V."/>
            <person name="Bonfante P."/>
            <person name="Martin F.M."/>
        </authorList>
    </citation>
    <scope>NUCLEOTIDE SEQUENCE [LARGE SCALE GENOMIC DNA]</scope>
    <source>
        <strain evidence="1 2">ATCC MYA-4762</strain>
    </source>
</reference>
<keyword evidence="2" id="KW-1185">Reference proteome</keyword>
<name>A0A3N4M0F5_9PEZI</name>
<organism evidence="1 2">
    <name type="scientific">Terfezia boudieri ATCC MYA-4762</name>
    <dbReference type="NCBI Taxonomy" id="1051890"/>
    <lineage>
        <taxon>Eukaryota</taxon>
        <taxon>Fungi</taxon>
        <taxon>Dikarya</taxon>
        <taxon>Ascomycota</taxon>
        <taxon>Pezizomycotina</taxon>
        <taxon>Pezizomycetes</taxon>
        <taxon>Pezizales</taxon>
        <taxon>Pezizaceae</taxon>
        <taxon>Terfezia</taxon>
    </lineage>
</organism>
<sequence>MFARLFTCLPPINFVHTSQTYVYHGPRVSILFQLHFCRYILAANPLPCIHIYMDTGPVPNKDHVPRATRLVHFSQFGTWDCRPHDVRLLRYFGWLSGLWREVLLGGELHSG</sequence>
<proteinExistence type="predicted"/>
<evidence type="ECO:0000313" key="2">
    <source>
        <dbReference type="Proteomes" id="UP000267821"/>
    </source>
</evidence>
<dbReference type="EMBL" id="ML121533">
    <property type="protein sequence ID" value="RPB26872.1"/>
    <property type="molecule type" value="Genomic_DNA"/>
</dbReference>